<feature type="region of interest" description="Disordered" evidence="1">
    <location>
        <begin position="1"/>
        <end position="22"/>
    </location>
</feature>
<comment type="caution">
    <text evidence="2">The sequence shown here is derived from an EMBL/GenBank/DDBJ whole genome shotgun (WGS) entry which is preliminary data.</text>
</comment>
<accession>A0A1E7LXP2</accession>
<dbReference type="EMBL" id="LJGZ01000020">
    <property type="protein sequence ID" value="OEV21005.1"/>
    <property type="molecule type" value="Genomic_DNA"/>
</dbReference>
<organism evidence="2 3">
    <name type="scientific">Streptomyces nanshensis</name>
    <dbReference type="NCBI Taxonomy" id="518642"/>
    <lineage>
        <taxon>Bacteria</taxon>
        <taxon>Bacillati</taxon>
        <taxon>Actinomycetota</taxon>
        <taxon>Actinomycetes</taxon>
        <taxon>Kitasatosporales</taxon>
        <taxon>Streptomycetaceae</taxon>
        <taxon>Streptomyces</taxon>
    </lineage>
</organism>
<dbReference type="Proteomes" id="UP000175971">
    <property type="component" value="Unassembled WGS sequence"/>
</dbReference>
<dbReference type="AlphaFoldDB" id="A0A1E7LXP2"/>
<keyword evidence="3" id="KW-1185">Reference proteome</keyword>
<evidence type="ECO:0000313" key="2">
    <source>
        <dbReference type="EMBL" id="OEV21005.1"/>
    </source>
</evidence>
<reference evidence="2 3" key="1">
    <citation type="journal article" date="2016" name="Front. Microbiol.">
        <title>Comparative Genomics Analysis of Streptomyces Species Reveals Their Adaptation to the Marine Environment and Their Diversity at the Genomic Level.</title>
        <authorList>
            <person name="Tian X."/>
            <person name="Zhang Z."/>
            <person name="Yang T."/>
            <person name="Chen M."/>
            <person name="Li J."/>
            <person name="Chen F."/>
            <person name="Yang J."/>
            <person name="Li W."/>
            <person name="Zhang B."/>
            <person name="Zhang Z."/>
            <person name="Wu J."/>
            <person name="Zhang C."/>
            <person name="Long L."/>
            <person name="Xiao J."/>
        </authorList>
    </citation>
    <scope>NUCLEOTIDE SEQUENCE [LARGE SCALE GENOMIC DNA]</scope>
    <source>
        <strain evidence="2 3">SCSIO M10372</strain>
    </source>
</reference>
<proteinExistence type="predicted"/>
<sequence length="100" mass="10186">MAAPSARASSTADGITTRAAEPSSVTAWARASAVRAASRTLAPPSTRRLAMARPIPVASPTTTALLRAYLVMVAAPSRCHPWDDSAPGRFGEPSGNLGAA</sequence>
<evidence type="ECO:0000256" key="1">
    <source>
        <dbReference type="SAM" id="MobiDB-lite"/>
    </source>
</evidence>
<protein>
    <submittedName>
        <fullName evidence="2">Uncharacterized protein</fullName>
    </submittedName>
</protein>
<name>A0A1E7LXP2_9ACTN</name>
<gene>
    <name evidence="2" type="ORF">AN221_09220</name>
</gene>
<feature type="region of interest" description="Disordered" evidence="1">
    <location>
        <begin position="80"/>
        <end position="100"/>
    </location>
</feature>
<evidence type="ECO:0000313" key="3">
    <source>
        <dbReference type="Proteomes" id="UP000175971"/>
    </source>
</evidence>